<dbReference type="Proteomes" id="UP000503462">
    <property type="component" value="Chromosome 1"/>
</dbReference>
<feature type="compositionally biased region" description="Acidic residues" evidence="1">
    <location>
        <begin position="445"/>
        <end position="454"/>
    </location>
</feature>
<feature type="compositionally biased region" description="Basic and acidic residues" evidence="1">
    <location>
        <begin position="559"/>
        <end position="576"/>
    </location>
</feature>
<feature type="region of interest" description="Disordered" evidence="1">
    <location>
        <begin position="1"/>
        <end position="27"/>
    </location>
</feature>
<feature type="region of interest" description="Disordered" evidence="1">
    <location>
        <begin position="588"/>
        <end position="613"/>
    </location>
</feature>
<feature type="region of interest" description="Disordered" evidence="1">
    <location>
        <begin position="216"/>
        <end position="377"/>
    </location>
</feature>
<dbReference type="EMBL" id="CP051139">
    <property type="protein sequence ID" value="QIW95944.1"/>
    <property type="molecule type" value="Genomic_DNA"/>
</dbReference>
<protein>
    <submittedName>
        <fullName evidence="2">Uncharacterized protein</fullName>
    </submittedName>
</protein>
<feature type="compositionally biased region" description="Polar residues" evidence="1">
    <location>
        <begin position="76"/>
        <end position="107"/>
    </location>
</feature>
<dbReference type="AlphaFoldDB" id="A0A6H0XMT4"/>
<accession>A0A6H0XMT4</accession>
<feature type="compositionally biased region" description="Polar residues" evidence="1">
    <location>
        <begin position="765"/>
        <end position="774"/>
    </location>
</feature>
<feature type="region of interest" description="Disordered" evidence="1">
    <location>
        <begin position="400"/>
        <end position="462"/>
    </location>
</feature>
<feature type="region of interest" description="Disordered" evidence="1">
    <location>
        <begin position="626"/>
        <end position="774"/>
    </location>
</feature>
<feature type="region of interest" description="Disordered" evidence="1">
    <location>
        <begin position="541"/>
        <end position="576"/>
    </location>
</feature>
<evidence type="ECO:0000256" key="1">
    <source>
        <dbReference type="SAM" id="MobiDB-lite"/>
    </source>
</evidence>
<feature type="region of interest" description="Disordered" evidence="1">
    <location>
        <begin position="75"/>
        <end position="160"/>
    </location>
</feature>
<feature type="compositionally biased region" description="Polar residues" evidence="1">
    <location>
        <begin position="654"/>
        <end position="669"/>
    </location>
</feature>
<feature type="compositionally biased region" description="Basic and acidic residues" evidence="1">
    <location>
        <begin position="428"/>
        <end position="439"/>
    </location>
</feature>
<feature type="compositionally biased region" description="Basic and acidic residues" evidence="1">
    <location>
        <begin position="111"/>
        <end position="146"/>
    </location>
</feature>
<name>A0A6H0XMT4_9PEZI</name>
<organism evidence="2 3">
    <name type="scientific">Peltaster fructicola</name>
    <dbReference type="NCBI Taxonomy" id="286661"/>
    <lineage>
        <taxon>Eukaryota</taxon>
        <taxon>Fungi</taxon>
        <taxon>Dikarya</taxon>
        <taxon>Ascomycota</taxon>
        <taxon>Pezizomycotina</taxon>
        <taxon>Dothideomycetes</taxon>
        <taxon>Dothideomycetes incertae sedis</taxon>
        <taxon>Peltaster</taxon>
    </lineage>
</organism>
<reference evidence="2 3" key="1">
    <citation type="journal article" date="2016" name="Sci. Rep.">
        <title>Peltaster fructicola genome reveals evolution from an invasive phytopathogen to an ectophytic parasite.</title>
        <authorList>
            <person name="Xu C."/>
            <person name="Chen H."/>
            <person name="Gleason M.L."/>
            <person name="Xu J.R."/>
            <person name="Liu H."/>
            <person name="Zhang R."/>
            <person name="Sun G."/>
        </authorList>
    </citation>
    <scope>NUCLEOTIDE SEQUENCE [LARGE SCALE GENOMIC DNA]</scope>
    <source>
        <strain evidence="2 3">LNHT1506</strain>
    </source>
</reference>
<proteinExistence type="predicted"/>
<evidence type="ECO:0000313" key="3">
    <source>
        <dbReference type="Proteomes" id="UP000503462"/>
    </source>
</evidence>
<dbReference type="OrthoDB" id="5369729at2759"/>
<keyword evidence="3" id="KW-1185">Reference proteome</keyword>
<feature type="compositionally biased region" description="Polar residues" evidence="1">
    <location>
        <begin position="337"/>
        <end position="375"/>
    </location>
</feature>
<gene>
    <name evidence="2" type="ORF">AMS68_001462</name>
</gene>
<evidence type="ECO:0000313" key="2">
    <source>
        <dbReference type="EMBL" id="QIW95944.1"/>
    </source>
</evidence>
<feature type="compositionally biased region" description="Basic residues" evidence="1">
    <location>
        <begin position="739"/>
        <end position="752"/>
    </location>
</feature>
<sequence>MESLSDDEFFDARSHRRQTSSGFAEQPHVLLEPGIDFSPLHKEADHNNAAIILEASADSLKQARRRAGRRQLVHYTRQNAPHATLSAQTSSEQRPRLNSSYEATTESVFADPRRDNRATSKDRFSVSRYTDVSDRDRDNDKPRALDDLSPVSPANHSQLTTSIVSSPLVRDAHARKSSVRHLYAHDSTLSALTGAMGFGDNDLFMQEAENNEESRLGRLLGRRTQQDKRRSLPPTDLRAFTSMDDRRPRTSGGPQPSRFGLQQPQRDRDDAASVVSLGMEGVTMRQRRGSRYSAAAADRQPFSPTSPHAERVRSPELTYGRLRPFSAAAQPAALPRRTSQLMSRLQDNENDSPAGSSEPKQSLPESTSADSQTAPSDVWDELDDLKSRIKKLELTGKLPQTSGAAIDSSPHMDRPRTATTAPTTIDSSPKREKKAEENIHNSNDNDNDKEEQEDTQTVPDVQQTHPLLHSALVKAKPLLSPALYRSLEATAADALQLATLAGGYGASDRPMRRKVDTMCRNLTDLCLALCEGKHESPSPLTLNIPIATPPSGRFSRAATRMESDARSGGRPLSRLEARRSSILGVGIARSPGASVSPRREAEDLSASDVDTPSQYLSVDRQRFLRSSSRLSSARVPRYDDNGGDEDPTVRPPSRNGSEFSFRSKQPLNTREQEPRRSFSLRESLTNRRASGGAAHRELSRVASMSSDAGRRWTRESTPPVLEEEVSEQEQRSPAPLVQPRHRLTSFGHHKQRGLKDTPLRGSGINRRTSQVMVE</sequence>